<reference evidence="3 4" key="1">
    <citation type="journal article" date="2015" name="Genome Biol. Evol.">
        <title>Comparative Genomics of a Bacterivorous Green Alga Reveals Evolutionary Causalities and Consequences of Phago-Mixotrophic Mode of Nutrition.</title>
        <authorList>
            <person name="Burns J.A."/>
            <person name="Paasch A."/>
            <person name="Narechania A."/>
            <person name="Kim E."/>
        </authorList>
    </citation>
    <scope>NUCLEOTIDE SEQUENCE [LARGE SCALE GENOMIC DNA]</scope>
    <source>
        <strain evidence="3 4">PLY_AMNH</strain>
    </source>
</reference>
<dbReference type="PANTHER" id="PTHR21715:SF0">
    <property type="entry name" value="RH04127P"/>
    <property type="match status" value="1"/>
</dbReference>
<evidence type="ECO:0000259" key="2">
    <source>
        <dbReference type="PROSITE" id="PS50020"/>
    </source>
</evidence>
<dbReference type="PANTHER" id="PTHR21715">
    <property type="entry name" value="RH04127P"/>
    <property type="match status" value="1"/>
</dbReference>
<feature type="region of interest" description="Disordered" evidence="1">
    <location>
        <begin position="450"/>
        <end position="502"/>
    </location>
</feature>
<dbReference type="PROSITE" id="PS50020">
    <property type="entry name" value="WW_DOMAIN_2"/>
    <property type="match status" value="1"/>
</dbReference>
<feature type="compositionally biased region" description="Polar residues" evidence="1">
    <location>
        <begin position="264"/>
        <end position="274"/>
    </location>
</feature>
<organism evidence="3 4">
    <name type="scientific">Cymbomonas tetramitiformis</name>
    <dbReference type="NCBI Taxonomy" id="36881"/>
    <lineage>
        <taxon>Eukaryota</taxon>
        <taxon>Viridiplantae</taxon>
        <taxon>Chlorophyta</taxon>
        <taxon>Pyramimonadophyceae</taxon>
        <taxon>Pyramimonadales</taxon>
        <taxon>Pyramimonadaceae</taxon>
        <taxon>Cymbomonas</taxon>
    </lineage>
</organism>
<dbReference type="CDD" id="cd00201">
    <property type="entry name" value="WW"/>
    <property type="match status" value="1"/>
</dbReference>
<feature type="region of interest" description="Disordered" evidence="1">
    <location>
        <begin position="214"/>
        <end position="240"/>
    </location>
</feature>
<feature type="compositionally biased region" description="Basic and acidic residues" evidence="1">
    <location>
        <begin position="674"/>
        <end position="685"/>
    </location>
</feature>
<dbReference type="InterPro" id="IPR001202">
    <property type="entry name" value="WW_dom"/>
</dbReference>
<dbReference type="SUPFAM" id="SSF51045">
    <property type="entry name" value="WW domain"/>
    <property type="match status" value="1"/>
</dbReference>
<feature type="region of interest" description="Disordered" evidence="1">
    <location>
        <begin position="252"/>
        <end position="302"/>
    </location>
</feature>
<evidence type="ECO:0000256" key="1">
    <source>
        <dbReference type="SAM" id="MobiDB-lite"/>
    </source>
</evidence>
<dbReference type="Gene3D" id="3.30.1470.10">
    <property type="entry name" value="Photosystem I PsaD, reaction center subunit II"/>
    <property type="match status" value="1"/>
</dbReference>
<dbReference type="PROSITE" id="PS01159">
    <property type="entry name" value="WW_DOMAIN_1"/>
    <property type="match status" value="1"/>
</dbReference>
<feature type="compositionally biased region" description="Polar residues" evidence="1">
    <location>
        <begin position="228"/>
        <end position="240"/>
    </location>
</feature>
<feature type="compositionally biased region" description="Basic and acidic residues" evidence="1">
    <location>
        <begin position="714"/>
        <end position="737"/>
    </location>
</feature>
<name>A0AAE0C9E3_9CHLO</name>
<proteinExistence type="predicted"/>
<dbReference type="Gene3D" id="2.60.40.2700">
    <property type="match status" value="1"/>
</dbReference>
<dbReference type="SMART" id="SM00456">
    <property type="entry name" value="WW"/>
    <property type="match status" value="1"/>
</dbReference>
<feature type="compositionally biased region" description="Polar residues" evidence="1">
    <location>
        <begin position="289"/>
        <end position="301"/>
    </location>
</feature>
<feature type="compositionally biased region" description="Basic and acidic residues" evidence="1">
    <location>
        <begin position="814"/>
        <end position="826"/>
    </location>
</feature>
<gene>
    <name evidence="3" type="ORF">CYMTET_40296</name>
</gene>
<dbReference type="Proteomes" id="UP001190700">
    <property type="component" value="Unassembled WGS sequence"/>
</dbReference>
<feature type="compositionally biased region" description="Basic and acidic residues" evidence="1">
    <location>
        <begin position="451"/>
        <end position="467"/>
    </location>
</feature>
<feature type="compositionally biased region" description="Basic and acidic residues" evidence="1">
    <location>
        <begin position="785"/>
        <end position="796"/>
    </location>
</feature>
<sequence length="826" mass="90149">MASHRKTSIGAHLRFGVLSGTPNIGSTIQANVTVEDGGANSTQVHFQWEVEEEDGDFQELPGSNSPHFTPDVSMYGVRLRARCWVGDKFPEDEMYLETDPVGIDAETETILEEFATAGKATFQVTLLEDPEEDPEGSEAQLIWQRRHAAVWVHNECVHYSTITAKTEVKLVPNSPDCFVLLGKHGLQLFFSAGSPSKRDLVVLAFRQLCSDTAKEAGSPLKTPDSKASRQGSISASWTQGKNLRGALDAAMNKGTDAAGPPAMSSPSMRSTQNDLAPRTEPNDRRKSRTSNPGSEAPSQMNELRLNDEMETLRGARGSPSFSNSWGGSKGLNLGSALKNARAGMDDSVSQSASSPSSHRRASNLSMEKSAARAPDLSAAEQLSKRLSKAGSVNLRPVTPAATAVMVVVNCPTCGMAIAGPADVKALPCPACHTMVEIANDGARSIANDLLGRSDRAGSEGETSRTSEEDSGEDSDFQYGSRSRGNEAGRSQMPYDSYSQDRGQISREEAAIMQGGVIDDEEEELIEQMAQHLGLDLHSYPHLRWIAEECLDLEPPEGWSEHTNDDGAVYYHNKRTGETTWSHPMDNHYMMLVKQLTAQHDMENGDGKRGASDQYESRINRADPGRCSSFPSAAGESCAKFKEKPSYAEADPSIPTEPPPGMLRRPNPNFDSEFPEERPAVRDRSSSHVNPMLGGQQPMVLKDPEYDDDGYPGRWEQDDGEAHPDPAETKPSKEKDTSMSRSWPKRAEKGLKAALKSAIRTPSKNKAEKKSKSPAVTDDESLETSSGDREERRDSMLDKSSMSTSWPRRTGLKARLKEAVMGKETRK</sequence>
<accession>A0AAE0C9E3</accession>
<dbReference type="AlphaFoldDB" id="A0AAE0C9E3"/>
<dbReference type="Pfam" id="PF00397">
    <property type="entry name" value="WW"/>
    <property type="match status" value="1"/>
</dbReference>
<dbReference type="InterPro" id="IPR053233">
    <property type="entry name" value="ABRA-related"/>
</dbReference>
<feature type="compositionally biased region" description="Polar residues" evidence="1">
    <location>
        <begin position="797"/>
        <end position="806"/>
    </location>
</feature>
<keyword evidence="4" id="KW-1185">Reference proteome</keyword>
<feature type="compositionally biased region" description="Low complexity" evidence="1">
    <location>
        <begin position="347"/>
        <end position="356"/>
    </location>
</feature>
<dbReference type="InterPro" id="IPR036020">
    <property type="entry name" value="WW_dom_sf"/>
</dbReference>
<comment type="caution">
    <text evidence="3">The sequence shown here is derived from an EMBL/GenBank/DDBJ whole genome shotgun (WGS) entry which is preliminary data.</text>
</comment>
<feature type="region of interest" description="Disordered" evidence="1">
    <location>
        <begin position="341"/>
        <end position="379"/>
    </location>
</feature>
<dbReference type="EMBL" id="LGRX02026787">
    <property type="protein sequence ID" value="KAK3250319.1"/>
    <property type="molecule type" value="Genomic_DNA"/>
</dbReference>
<evidence type="ECO:0000313" key="4">
    <source>
        <dbReference type="Proteomes" id="UP001190700"/>
    </source>
</evidence>
<feature type="region of interest" description="Disordered" evidence="1">
    <location>
        <begin position="640"/>
        <end position="826"/>
    </location>
</feature>
<protein>
    <recommendedName>
        <fullName evidence="2">WW domain-containing protein</fullName>
    </recommendedName>
</protein>
<feature type="domain" description="WW" evidence="2">
    <location>
        <begin position="552"/>
        <end position="585"/>
    </location>
</feature>
<evidence type="ECO:0000313" key="3">
    <source>
        <dbReference type="EMBL" id="KAK3250319.1"/>
    </source>
</evidence>